<feature type="domain" description="BTB" evidence="1">
    <location>
        <begin position="46"/>
        <end position="113"/>
    </location>
</feature>
<proteinExistence type="predicted"/>
<dbReference type="Proteomes" id="UP001054945">
    <property type="component" value="Unassembled WGS sequence"/>
</dbReference>
<dbReference type="SUPFAM" id="SSF54695">
    <property type="entry name" value="POZ domain"/>
    <property type="match status" value="1"/>
</dbReference>
<dbReference type="EMBL" id="BPLR01016894">
    <property type="protein sequence ID" value="GIY87142.1"/>
    <property type="molecule type" value="Genomic_DNA"/>
</dbReference>
<comment type="caution">
    <text evidence="2">The sequence shown here is derived from an EMBL/GenBank/DDBJ whole genome shotgun (WGS) entry which is preliminary data.</text>
</comment>
<dbReference type="InterPro" id="IPR011333">
    <property type="entry name" value="SKP1/BTB/POZ_sf"/>
</dbReference>
<organism evidence="2 3">
    <name type="scientific">Caerostris extrusa</name>
    <name type="common">Bark spider</name>
    <name type="synonym">Caerostris bankana</name>
    <dbReference type="NCBI Taxonomy" id="172846"/>
    <lineage>
        <taxon>Eukaryota</taxon>
        <taxon>Metazoa</taxon>
        <taxon>Ecdysozoa</taxon>
        <taxon>Arthropoda</taxon>
        <taxon>Chelicerata</taxon>
        <taxon>Arachnida</taxon>
        <taxon>Araneae</taxon>
        <taxon>Araneomorphae</taxon>
        <taxon>Entelegynae</taxon>
        <taxon>Araneoidea</taxon>
        <taxon>Araneidae</taxon>
        <taxon>Caerostris</taxon>
    </lineage>
</organism>
<dbReference type="PANTHER" id="PTHR24413">
    <property type="entry name" value="SPECKLE-TYPE POZ PROTEIN"/>
    <property type="match status" value="1"/>
</dbReference>
<dbReference type="Pfam" id="PF00651">
    <property type="entry name" value="BTB"/>
    <property type="match status" value="1"/>
</dbReference>
<dbReference type="SMART" id="SM00225">
    <property type="entry name" value="BTB"/>
    <property type="match status" value="1"/>
</dbReference>
<dbReference type="PROSITE" id="PS50097">
    <property type="entry name" value="BTB"/>
    <property type="match status" value="1"/>
</dbReference>
<reference evidence="2 3" key="1">
    <citation type="submission" date="2021-06" db="EMBL/GenBank/DDBJ databases">
        <title>Caerostris extrusa draft genome.</title>
        <authorList>
            <person name="Kono N."/>
            <person name="Arakawa K."/>
        </authorList>
    </citation>
    <scope>NUCLEOTIDE SEQUENCE [LARGE SCALE GENOMIC DNA]</scope>
</reference>
<evidence type="ECO:0000313" key="2">
    <source>
        <dbReference type="EMBL" id="GIY87142.1"/>
    </source>
</evidence>
<gene>
    <name evidence="2" type="primary">Tdpoz3_4</name>
    <name evidence="2" type="ORF">CEXT_14501</name>
</gene>
<accession>A0AAV4WW67</accession>
<dbReference type="Gene3D" id="3.30.710.10">
    <property type="entry name" value="Potassium Channel Kv1.1, Chain A"/>
    <property type="match status" value="1"/>
</dbReference>
<evidence type="ECO:0000259" key="1">
    <source>
        <dbReference type="PROSITE" id="PS50097"/>
    </source>
</evidence>
<protein>
    <submittedName>
        <fullName evidence="2">TD and POZ domain-containing protein 3</fullName>
    </submittedName>
</protein>
<dbReference type="InterPro" id="IPR000210">
    <property type="entry name" value="BTB/POZ_dom"/>
</dbReference>
<name>A0AAV4WW67_CAEEX</name>
<dbReference type="AlphaFoldDB" id="A0AAV4WW67"/>
<keyword evidence="3" id="KW-1185">Reference proteome</keyword>
<sequence>MISQADEIVYNNQPDAQVNLPEVPESSSSSTLAGDLRCLYDNHDLCDGTIHVENASFPIHKVILGARSPVFKAMFTHEMKENMGKSIDIPDLDAETVRLMLKFIYTDIVEDLQTESAAGLYFAADKHHDSSLKNLAKGYIWKHEDHLILSDEWKNFRMAHKDLALDMMEYLHLKNVNVNDKAEMDTITE</sequence>
<evidence type="ECO:0000313" key="3">
    <source>
        <dbReference type="Proteomes" id="UP001054945"/>
    </source>
</evidence>
<dbReference type="CDD" id="cd14733">
    <property type="entry name" value="BACK"/>
    <property type="match status" value="1"/>
</dbReference>
<dbReference type="CDD" id="cd18186">
    <property type="entry name" value="BTB_POZ_ZBTB_KLHL-like"/>
    <property type="match status" value="1"/>
</dbReference>